<sequence length="183" mass="21386">MSADTEQKILDAALKVFSEKGYNGARTRIIAEKSGFTEMTLFRKFETKENLFNRVLSENKHKIMEDVDSLMVLDDGENDPKTQFRTLILNLVDLVDKNFEYVNIIIYEREKIPDSVSKIFVSHLANYLDKILLETKIDHNVLAFMILSFLYFIILNKKTEMKFLDLDQAIEEFISYHSNSLEL</sequence>
<keyword evidence="3" id="KW-0472">Membrane</keyword>
<feature type="DNA-binding region" description="H-T-H motif" evidence="2">
    <location>
        <begin position="26"/>
        <end position="45"/>
    </location>
</feature>
<evidence type="ECO:0000313" key="10">
    <source>
        <dbReference type="Proteomes" id="UP000591058"/>
    </source>
</evidence>
<evidence type="ECO:0000313" key="7">
    <source>
        <dbReference type="EMBL" id="NMO09985.1"/>
    </source>
</evidence>
<keyword evidence="3" id="KW-0812">Transmembrane</keyword>
<evidence type="ECO:0000313" key="6">
    <source>
        <dbReference type="EMBL" id="AUB60911.1"/>
    </source>
</evidence>
<dbReference type="Proteomes" id="UP000232631">
    <property type="component" value="Chromosome"/>
</dbReference>
<accession>A0A2H4VAV9</accession>
<dbReference type="Proteomes" id="UP000591058">
    <property type="component" value="Unassembled WGS sequence"/>
</dbReference>
<evidence type="ECO:0000256" key="3">
    <source>
        <dbReference type="SAM" id="Phobius"/>
    </source>
</evidence>
<evidence type="ECO:0000256" key="2">
    <source>
        <dbReference type="PROSITE-ProRule" id="PRU00335"/>
    </source>
</evidence>
<proteinExistence type="predicted"/>
<evidence type="ECO:0000313" key="9">
    <source>
        <dbReference type="Proteomes" id="UP000232806"/>
    </source>
</evidence>
<evidence type="ECO:0000259" key="4">
    <source>
        <dbReference type="PROSITE" id="PS50977"/>
    </source>
</evidence>
<keyword evidence="3" id="KW-1133">Transmembrane helix</keyword>
<dbReference type="EMBL" id="CP017768">
    <property type="protein sequence ID" value="AUB60911.1"/>
    <property type="molecule type" value="Genomic_DNA"/>
</dbReference>
<gene>
    <name evidence="5" type="ORF">BK007_03810</name>
    <name evidence="6" type="ORF">BK009_09640</name>
    <name evidence="7" type="ORF">HG719_09140</name>
</gene>
<dbReference type="Proteomes" id="UP000232806">
    <property type="component" value="Chromosome"/>
</dbReference>
<dbReference type="EMBL" id="CP017766">
    <property type="protein sequence ID" value="AUB55225.1"/>
    <property type="molecule type" value="Genomic_DNA"/>
</dbReference>
<feature type="transmembrane region" description="Helical" evidence="3">
    <location>
        <begin position="137"/>
        <end position="155"/>
    </location>
</feature>
<dbReference type="GO" id="GO:0003700">
    <property type="term" value="F:DNA-binding transcription factor activity"/>
    <property type="evidence" value="ECO:0007669"/>
    <property type="project" value="TreeGrafter"/>
</dbReference>
<dbReference type="Gene3D" id="1.10.357.10">
    <property type="entry name" value="Tetracycline Repressor, domain 2"/>
    <property type="match status" value="1"/>
</dbReference>
<dbReference type="Pfam" id="PF00440">
    <property type="entry name" value="TetR_N"/>
    <property type="match status" value="1"/>
</dbReference>
<dbReference type="EMBL" id="JABBYL010000032">
    <property type="protein sequence ID" value="NMO09985.1"/>
    <property type="molecule type" value="Genomic_DNA"/>
</dbReference>
<dbReference type="GeneID" id="35123424"/>
<dbReference type="PROSITE" id="PS50977">
    <property type="entry name" value="HTH_TETR_2"/>
    <property type="match status" value="1"/>
</dbReference>
<evidence type="ECO:0000313" key="8">
    <source>
        <dbReference type="Proteomes" id="UP000232631"/>
    </source>
</evidence>
<reference evidence="8 9" key="1">
    <citation type="submission" date="2016-10" db="EMBL/GenBank/DDBJ databases">
        <title>Comparative genomics between deep and shallow subseafloor isolates.</title>
        <authorList>
            <person name="Ishii S."/>
            <person name="Miller J.R."/>
            <person name="Sutton G."/>
            <person name="Suzuki S."/>
            <person name="Methe B."/>
            <person name="Inagaki F."/>
            <person name="Imachi H."/>
        </authorList>
    </citation>
    <scope>NUCLEOTIDE SEQUENCE [LARGE SCALE GENOMIC DNA]</scope>
    <source>
        <strain evidence="6 8">A8p</strain>
        <strain evidence="5 9">MO-MB1</strain>
    </source>
</reference>
<dbReference type="AlphaFoldDB" id="A0A2H4VAV9"/>
<dbReference type="InterPro" id="IPR001647">
    <property type="entry name" value="HTH_TetR"/>
</dbReference>
<keyword evidence="8" id="KW-1185">Reference proteome</keyword>
<keyword evidence="1 2" id="KW-0238">DNA-binding</keyword>
<evidence type="ECO:0000256" key="1">
    <source>
        <dbReference type="ARBA" id="ARBA00023125"/>
    </source>
</evidence>
<dbReference type="GO" id="GO:0000976">
    <property type="term" value="F:transcription cis-regulatory region binding"/>
    <property type="evidence" value="ECO:0007669"/>
    <property type="project" value="TreeGrafter"/>
</dbReference>
<dbReference type="RefSeq" id="WP_100905205.1">
    <property type="nucleotide sequence ID" value="NZ_CP017766.1"/>
</dbReference>
<name>A0A2H4VAV9_9EURY</name>
<feature type="domain" description="HTH tetR-type" evidence="4">
    <location>
        <begin position="3"/>
        <end position="63"/>
    </location>
</feature>
<protein>
    <submittedName>
        <fullName evidence="5">TetR family transcriptional regulator</fullName>
    </submittedName>
    <submittedName>
        <fullName evidence="7">TetR/AcrR family transcriptional regulator</fullName>
    </submittedName>
</protein>
<dbReference type="PRINTS" id="PR00455">
    <property type="entry name" value="HTHTETR"/>
</dbReference>
<dbReference type="OrthoDB" id="67344at2157"/>
<dbReference type="PANTHER" id="PTHR30055">
    <property type="entry name" value="HTH-TYPE TRANSCRIPTIONAL REGULATOR RUTR"/>
    <property type="match status" value="1"/>
</dbReference>
<dbReference type="InterPro" id="IPR009057">
    <property type="entry name" value="Homeodomain-like_sf"/>
</dbReference>
<reference evidence="7 10" key="2">
    <citation type="submission" date="2020-04" db="EMBL/GenBank/DDBJ databases">
        <title>Draft genome of Methanobacterium subterraneum isolated from animal feces.</title>
        <authorList>
            <person name="Ouboter H.T."/>
            <person name="Berger S."/>
            <person name="Gungor E."/>
            <person name="Jetten M.S.M."/>
            <person name="Welte C.U."/>
        </authorList>
    </citation>
    <scope>NUCLEOTIDE SEQUENCE [LARGE SCALE GENOMIC DNA]</scope>
    <source>
        <strain evidence="7">HO_2020</strain>
    </source>
</reference>
<dbReference type="SUPFAM" id="SSF46689">
    <property type="entry name" value="Homeodomain-like"/>
    <property type="match status" value="1"/>
</dbReference>
<organism evidence="5 9">
    <name type="scientific">Methanobacterium subterraneum</name>
    <dbReference type="NCBI Taxonomy" id="59277"/>
    <lineage>
        <taxon>Archaea</taxon>
        <taxon>Methanobacteriati</taxon>
        <taxon>Methanobacteriota</taxon>
        <taxon>Methanomada group</taxon>
        <taxon>Methanobacteria</taxon>
        <taxon>Methanobacteriales</taxon>
        <taxon>Methanobacteriaceae</taxon>
        <taxon>Methanobacterium</taxon>
    </lineage>
</organism>
<evidence type="ECO:0000313" key="5">
    <source>
        <dbReference type="EMBL" id="AUB55225.1"/>
    </source>
</evidence>
<dbReference type="InterPro" id="IPR050109">
    <property type="entry name" value="HTH-type_TetR-like_transc_reg"/>
</dbReference>
<dbReference type="KEGG" id="msub:BK009_09640"/>
<dbReference type="PANTHER" id="PTHR30055:SF226">
    <property type="entry name" value="HTH-TYPE TRANSCRIPTIONAL REGULATOR PKSA"/>
    <property type="match status" value="1"/>
</dbReference>
<accession>A0A2H4VS39</accession>